<feature type="compositionally biased region" description="Low complexity" evidence="1">
    <location>
        <begin position="216"/>
        <end position="232"/>
    </location>
</feature>
<gene>
    <name evidence="2" type="ORF">GGX14DRAFT_697370</name>
</gene>
<feature type="non-terminal residue" evidence="2">
    <location>
        <position position="1"/>
    </location>
</feature>
<evidence type="ECO:0000313" key="2">
    <source>
        <dbReference type="EMBL" id="KAJ7211275.1"/>
    </source>
</evidence>
<accession>A0AAD6YI13</accession>
<feature type="compositionally biased region" description="Polar residues" evidence="1">
    <location>
        <begin position="176"/>
        <end position="190"/>
    </location>
</feature>
<sequence>MDRPRAHSVMQIRPIQSSFHVRASKFFQKVSSKFTRPPQNPGGNTSTYDGPYMRNSMDAAAKPYMSQPVLGLMLAPVEDNVESDGSESPPRNDVGNMGVQHHALPLPTSLRPTPPSRTPPPPPENTAPKPNTQPSHTFPPSPPDASVKDPLPSRDGPPDFPTNPTRNSYPLRHSHSQTLSQDRNWSRPSSAALGTSVEIVAGLRDAVTPRGSTVESRPSSSHSIASSETGASTAAHPATSDAAGSIMPASSGASALRSVSTISSTGSSLSSTSSYATALSGGSAISTSLTAVSGLPVLPRHAQAGFESGASESAGVPASSVSGLPPTAGPFFDGSARALPLGAARAVDPHAYSPKSDLFARTTAPPRTTSPALTAPPQSHTSHDGRRVSVASFASTTSVDSFATAQSAGWTEGEEDGTTPSSTPSTHPEPTLVRRDTLRAGEGSVGRERADTLRPDGKLLIAGAGSGPSVSLNSPSKSAIARPAVMTDVPAGMSSNAPGSTTQTAVNESPADSVVWPARSSNQTARSTPPSTPTPTNSSSITLSSSSPTTSASPAPVPSANSLPPEPKSPVPLRTPARAASLPPITLTSLVIPTAPVPALPPPGSVTGPSAVDASVALSPSLLPSLWGNAPATISPRTRTASAGYSHSSSSPRGTFPVRRPPSIPLSPHQFNMTFNPGSPSRELGRFSPSIIVRQPPLAIPVVRLPSVSAASPSEPTPTSPDTVGRRSSVIF</sequence>
<feature type="compositionally biased region" description="Low complexity" evidence="1">
    <location>
        <begin position="534"/>
        <end position="563"/>
    </location>
</feature>
<keyword evidence="3" id="KW-1185">Reference proteome</keyword>
<feature type="region of interest" description="Disordered" evidence="1">
    <location>
        <begin position="208"/>
        <end position="275"/>
    </location>
</feature>
<proteinExistence type="predicted"/>
<feature type="region of interest" description="Disordered" evidence="1">
    <location>
        <begin position="31"/>
        <end position="54"/>
    </location>
</feature>
<reference evidence="2" key="1">
    <citation type="submission" date="2023-03" db="EMBL/GenBank/DDBJ databases">
        <title>Massive genome expansion in bonnet fungi (Mycena s.s.) driven by repeated elements and novel gene families across ecological guilds.</title>
        <authorList>
            <consortium name="Lawrence Berkeley National Laboratory"/>
            <person name="Harder C.B."/>
            <person name="Miyauchi S."/>
            <person name="Viragh M."/>
            <person name="Kuo A."/>
            <person name="Thoen E."/>
            <person name="Andreopoulos B."/>
            <person name="Lu D."/>
            <person name="Skrede I."/>
            <person name="Drula E."/>
            <person name="Henrissat B."/>
            <person name="Morin E."/>
            <person name="Kohler A."/>
            <person name="Barry K."/>
            <person name="LaButti K."/>
            <person name="Morin E."/>
            <person name="Salamov A."/>
            <person name="Lipzen A."/>
            <person name="Mereny Z."/>
            <person name="Hegedus B."/>
            <person name="Baldrian P."/>
            <person name="Stursova M."/>
            <person name="Weitz H."/>
            <person name="Taylor A."/>
            <person name="Grigoriev I.V."/>
            <person name="Nagy L.G."/>
            <person name="Martin F."/>
            <person name="Kauserud H."/>
        </authorList>
    </citation>
    <scope>NUCLEOTIDE SEQUENCE</scope>
    <source>
        <strain evidence="2">9144</strain>
    </source>
</reference>
<feature type="region of interest" description="Disordered" evidence="1">
    <location>
        <begin position="707"/>
        <end position="732"/>
    </location>
</feature>
<feature type="compositionally biased region" description="Pro residues" evidence="1">
    <location>
        <begin position="112"/>
        <end position="125"/>
    </location>
</feature>
<protein>
    <submittedName>
        <fullName evidence="2">Uncharacterized protein</fullName>
    </submittedName>
</protein>
<feature type="compositionally biased region" description="Low complexity" evidence="1">
    <location>
        <begin position="256"/>
        <end position="275"/>
    </location>
</feature>
<feature type="compositionally biased region" description="Polar residues" evidence="1">
    <location>
        <begin position="493"/>
        <end position="507"/>
    </location>
</feature>
<feature type="compositionally biased region" description="Polar residues" evidence="1">
    <location>
        <begin position="468"/>
        <end position="477"/>
    </location>
</feature>
<organism evidence="2 3">
    <name type="scientific">Mycena pura</name>
    <dbReference type="NCBI Taxonomy" id="153505"/>
    <lineage>
        <taxon>Eukaryota</taxon>
        <taxon>Fungi</taxon>
        <taxon>Dikarya</taxon>
        <taxon>Basidiomycota</taxon>
        <taxon>Agaricomycotina</taxon>
        <taxon>Agaricomycetes</taxon>
        <taxon>Agaricomycetidae</taxon>
        <taxon>Agaricales</taxon>
        <taxon>Marasmiineae</taxon>
        <taxon>Mycenaceae</taxon>
        <taxon>Mycena</taxon>
    </lineage>
</organism>
<feature type="region of interest" description="Disordered" evidence="1">
    <location>
        <begin position="404"/>
        <end position="577"/>
    </location>
</feature>
<feature type="compositionally biased region" description="Low complexity" evidence="1">
    <location>
        <begin position="360"/>
        <end position="377"/>
    </location>
</feature>
<dbReference type="Proteomes" id="UP001219525">
    <property type="component" value="Unassembled WGS sequence"/>
</dbReference>
<evidence type="ECO:0000256" key="1">
    <source>
        <dbReference type="SAM" id="MobiDB-lite"/>
    </source>
</evidence>
<dbReference type="AlphaFoldDB" id="A0AAD6YI13"/>
<feature type="compositionally biased region" description="Polar residues" evidence="1">
    <location>
        <begin position="635"/>
        <end position="645"/>
    </location>
</feature>
<comment type="caution">
    <text evidence="2">The sequence shown here is derived from an EMBL/GenBank/DDBJ whole genome shotgun (WGS) entry which is preliminary data.</text>
</comment>
<feature type="region of interest" description="Disordered" evidence="1">
    <location>
        <begin position="352"/>
        <end position="387"/>
    </location>
</feature>
<evidence type="ECO:0000313" key="3">
    <source>
        <dbReference type="Proteomes" id="UP001219525"/>
    </source>
</evidence>
<feature type="compositionally biased region" description="Basic and acidic residues" evidence="1">
    <location>
        <begin position="432"/>
        <end position="457"/>
    </location>
</feature>
<feature type="region of interest" description="Disordered" evidence="1">
    <location>
        <begin position="632"/>
        <end position="668"/>
    </location>
</feature>
<name>A0AAD6YI13_9AGAR</name>
<feature type="region of interest" description="Disordered" evidence="1">
    <location>
        <begin position="75"/>
        <end position="190"/>
    </location>
</feature>
<dbReference type="EMBL" id="JARJCW010000026">
    <property type="protein sequence ID" value="KAJ7211275.1"/>
    <property type="molecule type" value="Genomic_DNA"/>
</dbReference>
<feature type="compositionally biased region" description="Low complexity" evidence="1">
    <location>
        <begin position="418"/>
        <end position="431"/>
    </location>
</feature>